<evidence type="ECO:0000313" key="2">
    <source>
        <dbReference type="EMBL" id="TBT96273.1"/>
    </source>
</evidence>
<evidence type="ECO:0000259" key="1">
    <source>
        <dbReference type="PROSITE" id="PS51192"/>
    </source>
</evidence>
<keyword evidence="3" id="KW-1185">Reference proteome</keyword>
<dbReference type="GO" id="GO:0016787">
    <property type="term" value="F:hydrolase activity"/>
    <property type="evidence" value="ECO:0007669"/>
    <property type="project" value="InterPro"/>
</dbReference>
<keyword evidence="2" id="KW-0347">Helicase</keyword>
<dbReference type="PANTHER" id="PTHR47396:SF2">
    <property type="entry name" value="HELICASE ATP-BINDING DOMAIN-CONTAINING PROTEIN"/>
    <property type="match status" value="1"/>
</dbReference>
<dbReference type="AlphaFoldDB" id="A0A4Q9KNX5"/>
<dbReference type="GO" id="GO:0004386">
    <property type="term" value="F:helicase activity"/>
    <property type="evidence" value="ECO:0007669"/>
    <property type="project" value="UniProtKB-KW"/>
</dbReference>
<dbReference type="Proteomes" id="UP000291933">
    <property type="component" value="Unassembled WGS sequence"/>
</dbReference>
<evidence type="ECO:0000313" key="3">
    <source>
        <dbReference type="Proteomes" id="UP000291933"/>
    </source>
</evidence>
<proteinExistence type="predicted"/>
<dbReference type="PROSITE" id="PS51192">
    <property type="entry name" value="HELICASE_ATP_BIND_1"/>
    <property type="match status" value="1"/>
</dbReference>
<comment type="caution">
    <text evidence="2">The sequence shown here is derived from an EMBL/GenBank/DDBJ whole genome shotgun (WGS) entry which is preliminary data.</text>
</comment>
<organism evidence="2 3">
    <name type="scientific">Propioniciclava tarda</name>
    <dbReference type="NCBI Taxonomy" id="433330"/>
    <lineage>
        <taxon>Bacteria</taxon>
        <taxon>Bacillati</taxon>
        <taxon>Actinomycetota</taxon>
        <taxon>Actinomycetes</taxon>
        <taxon>Propionibacteriales</taxon>
        <taxon>Propionibacteriaceae</taxon>
        <taxon>Propioniciclava</taxon>
    </lineage>
</organism>
<accession>A0A4Q9KNX5</accession>
<dbReference type="InterPro" id="IPR006935">
    <property type="entry name" value="Helicase/UvrB_N"/>
</dbReference>
<dbReference type="OrthoDB" id="5165890at2"/>
<dbReference type="RefSeq" id="WP_131170685.1">
    <property type="nucleotide sequence ID" value="NZ_FXTL01000001.1"/>
</dbReference>
<dbReference type="SUPFAM" id="SSF52540">
    <property type="entry name" value="P-loop containing nucleoside triphosphate hydrolases"/>
    <property type="match status" value="2"/>
</dbReference>
<dbReference type="Gene3D" id="3.40.50.300">
    <property type="entry name" value="P-loop containing nucleotide triphosphate hydrolases"/>
    <property type="match status" value="2"/>
</dbReference>
<dbReference type="InterPro" id="IPR050742">
    <property type="entry name" value="Helicase_Restrict-Modif_Enz"/>
</dbReference>
<keyword evidence="2" id="KW-0378">Hydrolase</keyword>
<dbReference type="InterPro" id="IPR014001">
    <property type="entry name" value="Helicase_ATP-bd"/>
</dbReference>
<feature type="domain" description="Helicase ATP-binding" evidence="1">
    <location>
        <begin position="35"/>
        <end position="194"/>
    </location>
</feature>
<keyword evidence="2" id="KW-0067">ATP-binding</keyword>
<reference evidence="2 3" key="1">
    <citation type="submission" date="2019-01" db="EMBL/GenBank/DDBJ databases">
        <title>Lactibacter flavus gen. nov., sp. nov., a novel bacterium of the family Propionibacteriaceae isolated from raw milk and dairy products.</title>
        <authorList>
            <person name="Huptas C."/>
            <person name="Wenning M."/>
            <person name="Breitenwieser F."/>
            <person name="Doll E."/>
            <person name="Von Neubeck M."/>
            <person name="Busse H.-J."/>
            <person name="Scherer S."/>
        </authorList>
    </citation>
    <scope>NUCLEOTIDE SEQUENCE [LARGE SCALE GENOMIC DNA]</scope>
    <source>
        <strain evidence="2 3">DSM 22130</strain>
    </source>
</reference>
<dbReference type="GO" id="GO:0005524">
    <property type="term" value="F:ATP binding"/>
    <property type="evidence" value="ECO:0007669"/>
    <property type="project" value="InterPro"/>
</dbReference>
<gene>
    <name evidence="2" type="ORF">ET996_00985</name>
</gene>
<dbReference type="GO" id="GO:0003677">
    <property type="term" value="F:DNA binding"/>
    <property type="evidence" value="ECO:0007669"/>
    <property type="project" value="InterPro"/>
</dbReference>
<keyword evidence="2" id="KW-0547">Nucleotide-binding</keyword>
<dbReference type="EMBL" id="SDMR01000001">
    <property type="protein sequence ID" value="TBT96273.1"/>
    <property type="molecule type" value="Genomic_DNA"/>
</dbReference>
<name>A0A4Q9KNX5_PROTD</name>
<dbReference type="InterPro" id="IPR003593">
    <property type="entry name" value="AAA+_ATPase"/>
</dbReference>
<sequence length="590" mass="64059">MTSSAFEHLSPAFPGKAPWGTASKLRAWQQAALDQYRDAAPRDFLCVATPGAGKTTFALRIARELLASRTVRRVIVVAPTEHLKVQWADAAARVGIQLDPGLGGSRRGRAREFDGVAVTYAGVAARTFHYEALVASLPTLVILDEIHHAGDSKSWGDAVASSFGYATRRLALTGTPFRSDESPIPFVTYEQGPGGTRVSRADFTYGYADALADNVVRPVVFMNYGGPMRWRTKSGDEMAADLGEPLTKDLTAHAWRTALDPRGEWIAAVLAAADRRLTEVRRHVPDAGGLVIATNQTTARAYAATLASITGVKPALVLSDDPGSSTRISEFSASTDRWMVAVRMVSEGVDVPRLAVGVYATATSTPLFFAQAVGRFVRTRRRGELATVFLPTVPIVLAHAAMLERQRDHVLGRKSSSDADAELWDEGLIEAANRAEAASAELLGTFEPVSSDANFDHVLFDGASFGLHALPHSDDEHDYLGLPGLLEPDQVASLLRERQRRQLTRREASDRRTARAERTPVEVVALHRTLATLRKELNALVAQHARVQGTPHSHVHAELRRQCGGPALAQCSAEQVSERIKRLRAWRSAG</sequence>
<dbReference type="Pfam" id="PF04851">
    <property type="entry name" value="ResIII"/>
    <property type="match status" value="1"/>
</dbReference>
<dbReference type="GO" id="GO:0005829">
    <property type="term" value="C:cytosol"/>
    <property type="evidence" value="ECO:0007669"/>
    <property type="project" value="TreeGrafter"/>
</dbReference>
<dbReference type="InterPro" id="IPR027417">
    <property type="entry name" value="P-loop_NTPase"/>
</dbReference>
<dbReference type="SMART" id="SM00382">
    <property type="entry name" value="AAA"/>
    <property type="match status" value="1"/>
</dbReference>
<dbReference type="PANTHER" id="PTHR47396">
    <property type="entry name" value="TYPE I RESTRICTION ENZYME ECOKI R PROTEIN"/>
    <property type="match status" value="1"/>
</dbReference>
<protein>
    <submittedName>
        <fullName evidence="2">DEAD/DEAH box helicase</fullName>
    </submittedName>
</protein>
<dbReference type="SMART" id="SM00487">
    <property type="entry name" value="DEXDc"/>
    <property type="match status" value="1"/>
</dbReference>